<dbReference type="Gene3D" id="3.30.1370.110">
    <property type="match status" value="1"/>
</dbReference>
<sequence length="206" mass="22722">MSRGDARPWSARVRDAMRRHADEARSPGEDAVADDDARLFREAIGDVRRLEEPAVAEPTRPRPAPEPLQAERDEASVRGELLTHAIDPGAIELGEAISYLKPGQPANLLQKLRRGQFSVRAEIDLHEMSVAVAREAIREFLDDCRRHDELCVRIVHGKGLRSKAHGPVLKQLTDTLLRRRADVLAFTSARPAQGGTGAVIVLLQGL</sequence>
<dbReference type="Proteomes" id="UP000294862">
    <property type="component" value="Unassembled WGS sequence"/>
</dbReference>
<dbReference type="InterPro" id="IPR002625">
    <property type="entry name" value="Smr_dom"/>
</dbReference>
<protein>
    <submittedName>
        <fullName evidence="3">DNA-nicking Smr family endonuclease</fullName>
    </submittedName>
</protein>
<gene>
    <name evidence="3" type="ORF">EV148_10218</name>
</gene>
<reference evidence="3 4" key="1">
    <citation type="journal article" date="2015" name="Stand. Genomic Sci.">
        <title>Genomic Encyclopedia of Bacterial and Archaeal Type Strains, Phase III: the genomes of soil and plant-associated and newly described type strains.</title>
        <authorList>
            <person name="Whitman W.B."/>
            <person name="Woyke T."/>
            <person name="Klenk H.P."/>
            <person name="Zhou Y."/>
            <person name="Lilburn T.G."/>
            <person name="Beck B.J."/>
            <person name="De Vos P."/>
            <person name="Vandamme P."/>
            <person name="Eisen J.A."/>
            <person name="Garrity G."/>
            <person name="Hugenholtz P."/>
            <person name="Kyrpides N.C."/>
        </authorList>
    </citation>
    <scope>NUCLEOTIDE SEQUENCE [LARGE SCALE GENOMIC DNA]</scope>
    <source>
        <strain evidence="3 4">A3</strain>
    </source>
</reference>
<feature type="compositionally biased region" description="Basic and acidic residues" evidence="1">
    <location>
        <begin position="1"/>
        <end position="28"/>
    </location>
</feature>
<evidence type="ECO:0000313" key="4">
    <source>
        <dbReference type="Proteomes" id="UP000294862"/>
    </source>
</evidence>
<accession>A0A4R2IDM6</accession>
<dbReference type="AlphaFoldDB" id="A0A4R2IDM6"/>
<evidence type="ECO:0000259" key="2">
    <source>
        <dbReference type="PROSITE" id="PS50828"/>
    </source>
</evidence>
<dbReference type="SUPFAM" id="SSF160443">
    <property type="entry name" value="SMR domain-like"/>
    <property type="match status" value="1"/>
</dbReference>
<dbReference type="PANTHER" id="PTHR35562:SF2">
    <property type="entry name" value="DNA ENDONUCLEASE SMRA-RELATED"/>
    <property type="match status" value="1"/>
</dbReference>
<dbReference type="GO" id="GO:0004520">
    <property type="term" value="F:DNA endonuclease activity"/>
    <property type="evidence" value="ECO:0007669"/>
    <property type="project" value="TreeGrafter"/>
</dbReference>
<keyword evidence="3" id="KW-0378">Hydrolase</keyword>
<keyword evidence="4" id="KW-1185">Reference proteome</keyword>
<keyword evidence="3" id="KW-0540">Nuclease</keyword>
<dbReference type="Pfam" id="PF01713">
    <property type="entry name" value="Smr"/>
    <property type="match status" value="1"/>
</dbReference>
<comment type="caution">
    <text evidence="3">The sequence shown here is derived from an EMBL/GenBank/DDBJ whole genome shotgun (WGS) entry which is preliminary data.</text>
</comment>
<dbReference type="EMBL" id="SLWQ01000002">
    <property type="protein sequence ID" value="TCO41668.1"/>
    <property type="molecule type" value="Genomic_DNA"/>
</dbReference>
<dbReference type="PANTHER" id="PTHR35562">
    <property type="entry name" value="DNA ENDONUCLEASE SMRA-RELATED"/>
    <property type="match status" value="1"/>
</dbReference>
<feature type="region of interest" description="Disordered" evidence="1">
    <location>
        <begin position="1"/>
        <end position="36"/>
    </location>
</feature>
<organism evidence="3 4">
    <name type="scientific">Dokdonella fugitiva</name>
    <dbReference type="NCBI Taxonomy" id="328517"/>
    <lineage>
        <taxon>Bacteria</taxon>
        <taxon>Pseudomonadati</taxon>
        <taxon>Pseudomonadota</taxon>
        <taxon>Gammaproteobacteria</taxon>
        <taxon>Lysobacterales</taxon>
        <taxon>Rhodanobacteraceae</taxon>
        <taxon>Dokdonella</taxon>
    </lineage>
</organism>
<name>A0A4R2IDM6_9GAMM</name>
<dbReference type="InterPro" id="IPR036063">
    <property type="entry name" value="Smr_dom_sf"/>
</dbReference>
<evidence type="ECO:0000313" key="3">
    <source>
        <dbReference type="EMBL" id="TCO41668.1"/>
    </source>
</evidence>
<keyword evidence="3" id="KW-0255">Endonuclease</keyword>
<proteinExistence type="predicted"/>
<feature type="domain" description="Smr" evidence="2">
    <location>
        <begin position="123"/>
        <end position="204"/>
    </location>
</feature>
<dbReference type="SMART" id="SM00463">
    <property type="entry name" value="SMR"/>
    <property type="match status" value="1"/>
</dbReference>
<dbReference type="PROSITE" id="PS50828">
    <property type="entry name" value="SMR"/>
    <property type="match status" value="1"/>
</dbReference>
<feature type="region of interest" description="Disordered" evidence="1">
    <location>
        <begin position="49"/>
        <end position="74"/>
    </location>
</feature>
<evidence type="ECO:0000256" key="1">
    <source>
        <dbReference type="SAM" id="MobiDB-lite"/>
    </source>
</evidence>